<keyword evidence="2" id="KW-0723">Serine/threonine-protein kinase</keyword>
<proteinExistence type="predicted"/>
<keyword evidence="5 8" id="KW-0418">Kinase</keyword>
<dbReference type="Proteomes" id="UP001569904">
    <property type="component" value="Unassembled WGS sequence"/>
</dbReference>
<evidence type="ECO:0000256" key="3">
    <source>
        <dbReference type="ARBA" id="ARBA00022679"/>
    </source>
</evidence>
<dbReference type="RefSeq" id="WP_371938739.1">
    <property type="nucleotide sequence ID" value="NZ_JAXCEH010000001.1"/>
</dbReference>
<dbReference type="SUPFAM" id="SSF56112">
    <property type="entry name" value="Protein kinase-like (PK-like)"/>
    <property type="match status" value="1"/>
</dbReference>
<evidence type="ECO:0000256" key="4">
    <source>
        <dbReference type="ARBA" id="ARBA00022741"/>
    </source>
</evidence>
<evidence type="ECO:0000259" key="7">
    <source>
        <dbReference type="PROSITE" id="PS50011"/>
    </source>
</evidence>
<dbReference type="Gene3D" id="3.30.200.20">
    <property type="entry name" value="Phosphorylase Kinase, domain 1"/>
    <property type="match status" value="1"/>
</dbReference>
<dbReference type="GO" id="GO:0004674">
    <property type="term" value="F:protein serine/threonine kinase activity"/>
    <property type="evidence" value="ECO:0007669"/>
    <property type="project" value="UniProtKB-EC"/>
</dbReference>
<dbReference type="InterPro" id="IPR000719">
    <property type="entry name" value="Prot_kinase_dom"/>
</dbReference>
<dbReference type="EC" id="2.7.11.1" evidence="1"/>
<sequence length="609" mass="62805">MSDPSPAEPAPWRVEGFTEVRELGAGAQGRVVLARHATSGTPVAIKYLVRRDGDERAIEGLREEAVMLGRVDSPHVVRLYRLVSAERGVALVMEAVNGVALKRILAEHGALEPEAALTVLKGSLLGLAAAHEAGVVHRDYKPANVVVRADGLSKLIDFGVAGRAGDGGAAGTPAYMSPEQWEKRPASPATDVYAATCVFFECVTGKRPYGGDLAALAGAHLRAPVPLEEVPRALRELIARGMAKSAGDRPAGAADFVAELDAVASSVYGPEWEGRGVRAMAGAAVTLAAVFPLVAAGLAPAGAVTAGVAGGTAAGGAAAGGAAGAAGGGLSAVVAAKAAGAVIAATAVAAGGAGVYAASSGGEGEASSAPPVLQVRPVSFTQTTKGPATRVTVRHPRLTGLPAGRLDKVNALVREPAVRWAQDAGSEMSAFVGTDDPATPYTGKVDYEVGLSGPKLFSVRYRFSGTVMTKNSAVVRVVTVDLTTGRALASRDFFRADALTRPGMSALTRLLGEYGPGHGALCEGPFWSLQERRYLDVPDEATDLTPAMASRLQVLPTPTGADFYLPLFAMGYPMTCARDWRVFHVPYRRLGEFIRPEILRAAGVPVPSP</sequence>
<protein>
    <recommendedName>
        <fullName evidence="1">non-specific serine/threonine protein kinase</fullName>
        <ecNumber evidence="1">2.7.11.1</ecNumber>
    </recommendedName>
</protein>
<dbReference type="InterPro" id="IPR008271">
    <property type="entry name" value="Ser/Thr_kinase_AS"/>
</dbReference>
<dbReference type="PANTHER" id="PTHR43289:SF6">
    <property type="entry name" value="SERINE_THREONINE-PROTEIN KINASE NEKL-3"/>
    <property type="match status" value="1"/>
</dbReference>
<organism evidence="8 9">
    <name type="scientific">Actinomadura chokoriensis</name>
    <dbReference type="NCBI Taxonomy" id="454156"/>
    <lineage>
        <taxon>Bacteria</taxon>
        <taxon>Bacillati</taxon>
        <taxon>Actinomycetota</taxon>
        <taxon>Actinomycetes</taxon>
        <taxon>Streptosporangiales</taxon>
        <taxon>Thermomonosporaceae</taxon>
        <taxon>Actinomadura</taxon>
    </lineage>
</organism>
<evidence type="ECO:0000256" key="6">
    <source>
        <dbReference type="ARBA" id="ARBA00022840"/>
    </source>
</evidence>
<dbReference type="InterPro" id="IPR011009">
    <property type="entry name" value="Kinase-like_dom_sf"/>
</dbReference>
<gene>
    <name evidence="8" type="ORF">SM436_02050</name>
</gene>
<feature type="domain" description="Protein kinase" evidence="7">
    <location>
        <begin position="17"/>
        <end position="263"/>
    </location>
</feature>
<accession>A0ABV4QPV8</accession>
<evidence type="ECO:0000313" key="9">
    <source>
        <dbReference type="Proteomes" id="UP001569904"/>
    </source>
</evidence>
<evidence type="ECO:0000256" key="5">
    <source>
        <dbReference type="ARBA" id="ARBA00022777"/>
    </source>
</evidence>
<evidence type="ECO:0000256" key="2">
    <source>
        <dbReference type="ARBA" id="ARBA00022527"/>
    </source>
</evidence>
<keyword evidence="4" id="KW-0547">Nucleotide-binding</keyword>
<dbReference type="PROSITE" id="PS50011">
    <property type="entry name" value="PROTEIN_KINASE_DOM"/>
    <property type="match status" value="1"/>
</dbReference>
<dbReference type="PROSITE" id="PS00108">
    <property type="entry name" value="PROTEIN_KINASE_ST"/>
    <property type="match status" value="1"/>
</dbReference>
<dbReference type="PANTHER" id="PTHR43289">
    <property type="entry name" value="MITOGEN-ACTIVATED PROTEIN KINASE KINASE KINASE 20-RELATED"/>
    <property type="match status" value="1"/>
</dbReference>
<keyword evidence="3 8" id="KW-0808">Transferase</keyword>
<keyword evidence="6" id="KW-0067">ATP-binding</keyword>
<name>A0ABV4QPV8_9ACTN</name>
<evidence type="ECO:0000313" key="8">
    <source>
        <dbReference type="EMBL" id="MFA1552466.1"/>
    </source>
</evidence>
<reference evidence="8 9" key="1">
    <citation type="submission" date="2023-11" db="EMBL/GenBank/DDBJ databases">
        <title>Actinomadura monticuli sp. nov., isolated from volcanic ash.</title>
        <authorList>
            <person name="Lee S.D."/>
            <person name="Yang H."/>
            <person name="Kim I.S."/>
        </authorList>
    </citation>
    <scope>NUCLEOTIDE SEQUENCE [LARGE SCALE GENOMIC DNA]</scope>
    <source>
        <strain evidence="8 9">DSM 45346</strain>
    </source>
</reference>
<dbReference type="EMBL" id="JAXCEH010000001">
    <property type="protein sequence ID" value="MFA1552466.1"/>
    <property type="molecule type" value="Genomic_DNA"/>
</dbReference>
<keyword evidence="9" id="KW-1185">Reference proteome</keyword>
<comment type="caution">
    <text evidence="8">The sequence shown here is derived from an EMBL/GenBank/DDBJ whole genome shotgun (WGS) entry which is preliminary data.</text>
</comment>
<dbReference type="CDD" id="cd14014">
    <property type="entry name" value="STKc_PknB_like"/>
    <property type="match status" value="1"/>
</dbReference>
<evidence type="ECO:0000256" key="1">
    <source>
        <dbReference type="ARBA" id="ARBA00012513"/>
    </source>
</evidence>
<dbReference type="Pfam" id="PF00069">
    <property type="entry name" value="Pkinase"/>
    <property type="match status" value="1"/>
</dbReference>
<dbReference type="Gene3D" id="1.10.510.10">
    <property type="entry name" value="Transferase(Phosphotransferase) domain 1"/>
    <property type="match status" value="1"/>
</dbReference>